<dbReference type="PANTHER" id="PTHR11802">
    <property type="entry name" value="SERINE PROTEASE FAMILY S10 SERINE CARBOXYPEPTIDASE"/>
    <property type="match status" value="1"/>
</dbReference>
<keyword evidence="3" id="KW-0645">Protease</keyword>
<keyword evidence="8" id="KW-1185">Reference proteome</keyword>
<evidence type="ECO:0000256" key="5">
    <source>
        <dbReference type="ARBA" id="ARBA00022801"/>
    </source>
</evidence>
<dbReference type="Gene3D" id="3.40.50.1820">
    <property type="entry name" value="alpha/beta hydrolase"/>
    <property type="match status" value="1"/>
</dbReference>
<evidence type="ECO:0000313" key="8">
    <source>
        <dbReference type="Proteomes" id="UP000694888"/>
    </source>
</evidence>
<protein>
    <submittedName>
        <fullName evidence="9 10">Probable serine carboxypeptidase CPVL</fullName>
    </submittedName>
</protein>
<keyword evidence="4 7" id="KW-0732">Signal</keyword>
<evidence type="ECO:0000256" key="4">
    <source>
        <dbReference type="ARBA" id="ARBA00022729"/>
    </source>
</evidence>
<evidence type="ECO:0000256" key="1">
    <source>
        <dbReference type="ARBA" id="ARBA00009431"/>
    </source>
</evidence>
<dbReference type="InterPro" id="IPR029058">
    <property type="entry name" value="AB_hydrolase_fold"/>
</dbReference>
<proteinExistence type="inferred from homology"/>
<evidence type="ECO:0000256" key="6">
    <source>
        <dbReference type="ARBA" id="ARBA00023180"/>
    </source>
</evidence>
<dbReference type="Proteomes" id="UP000694888">
    <property type="component" value="Unplaced"/>
</dbReference>
<sequence length="463" mass="51478">MDARSKALLAFLVSMVIALSNANPPPVEPPGAPLLLTPLLDNGNIDKARALSEIDREEFPSLPRSHAGYLTVDKELGNHLFFWYFPSHTNPKAPLLIWLNGGPAVSSMLGLLWEHGPIEVRTDAQEKVTYGARNHTWVGPFSIVYVDNPVGTGYSFSDSGAKGFKITQDDYTADLYSFVLQFNKMFPEFKTRGMYIGGQSYAGKYVPSLGYKIHQSKKTDKACAELKLLGVVLGSPYFDPETESVAFFDYLYALGALSHADKERHKKKVVKMYQSFLDGGQSNATFSELFTDLVLLNELPLPSLDNYVTGKDANYNAVQKMMTSKEFRKAVHVGNTKYFVSNDALSEMYGPDVLVSTKAKLAVLMDNYKVLLYNGDYDVVVSSAMIEAALLTMSWSRQREYNDTHRLTWKEKSNLGGFYSQTGQFCRVVIHGAGHQTPHDQPEACFRMVDAFVHRGCIGSGNA</sequence>
<dbReference type="PRINTS" id="PR00724">
    <property type="entry name" value="CRBOXYPTASEC"/>
</dbReference>
<dbReference type="RefSeq" id="XP_035825026.1">
    <property type="nucleotide sequence ID" value="XM_035969133.1"/>
</dbReference>
<evidence type="ECO:0000313" key="9">
    <source>
        <dbReference type="RefSeq" id="XP_005096036.1"/>
    </source>
</evidence>
<dbReference type="RefSeq" id="XP_005096036.1">
    <property type="nucleotide sequence ID" value="XM_005095979.3"/>
</dbReference>
<dbReference type="InterPro" id="IPR001563">
    <property type="entry name" value="Peptidase_S10"/>
</dbReference>
<accession>A0ABM1VRI4</accession>
<keyword evidence="5" id="KW-0378">Hydrolase</keyword>
<dbReference type="GO" id="GO:0004180">
    <property type="term" value="F:carboxypeptidase activity"/>
    <property type="evidence" value="ECO:0007669"/>
    <property type="project" value="UniProtKB-KW"/>
</dbReference>
<evidence type="ECO:0000256" key="3">
    <source>
        <dbReference type="ARBA" id="ARBA00022670"/>
    </source>
</evidence>
<gene>
    <name evidence="9 10" type="primary">LOC101845842</name>
</gene>
<dbReference type="PANTHER" id="PTHR11802:SF472">
    <property type="entry name" value="SERINE CARBOXYPEPTIDASE CPVL-RELATED"/>
    <property type="match status" value="1"/>
</dbReference>
<organism evidence="8 10">
    <name type="scientific">Aplysia californica</name>
    <name type="common">California sea hare</name>
    <dbReference type="NCBI Taxonomy" id="6500"/>
    <lineage>
        <taxon>Eukaryota</taxon>
        <taxon>Metazoa</taxon>
        <taxon>Spiralia</taxon>
        <taxon>Lophotrochozoa</taxon>
        <taxon>Mollusca</taxon>
        <taxon>Gastropoda</taxon>
        <taxon>Heterobranchia</taxon>
        <taxon>Euthyneura</taxon>
        <taxon>Tectipleura</taxon>
        <taxon>Aplysiida</taxon>
        <taxon>Aplysioidea</taxon>
        <taxon>Aplysiidae</taxon>
        <taxon>Aplysia</taxon>
    </lineage>
</organism>
<comment type="similarity">
    <text evidence="1">Belongs to the peptidase S10 family.</text>
</comment>
<keyword evidence="2 9" id="KW-0121">Carboxypeptidase</keyword>
<dbReference type="GeneID" id="101845842"/>
<evidence type="ECO:0000256" key="2">
    <source>
        <dbReference type="ARBA" id="ARBA00022645"/>
    </source>
</evidence>
<feature type="signal peptide" evidence="7">
    <location>
        <begin position="1"/>
        <end position="22"/>
    </location>
</feature>
<evidence type="ECO:0000256" key="7">
    <source>
        <dbReference type="SAM" id="SignalP"/>
    </source>
</evidence>
<dbReference type="Pfam" id="PF00450">
    <property type="entry name" value="Peptidase_S10"/>
    <property type="match status" value="1"/>
</dbReference>
<name>A0ABM1VRI4_APLCA</name>
<feature type="chain" id="PRO_5045023423" evidence="7">
    <location>
        <begin position="23"/>
        <end position="463"/>
    </location>
</feature>
<keyword evidence="6" id="KW-0325">Glycoprotein</keyword>
<evidence type="ECO:0000313" key="10">
    <source>
        <dbReference type="RefSeq" id="XP_035825026.1"/>
    </source>
</evidence>
<dbReference type="SUPFAM" id="SSF53474">
    <property type="entry name" value="alpha/beta-Hydrolases"/>
    <property type="match status" value="1"/>
</dbReference>
<reference evidence="9 10" key="1">
    <citation type="submission" date="2025-05" db="UniProtKB">
        <authorList>
            <consortium name="RefSeq"/>
        </authorList>
    </citation>
    <scope>IDENTIFICATION</scope>
</reference>